<dbReference type="SUPFAM" id="SSF46785">
    <property type="entry name" value="Winged helix' DNA-binding domain"/>
    <property type="match status" value="1"/>
</dbReference>
<dbReference type="PANTHER" id="PTHR33164">
    <property type="entry name" value="TRANSCRIPTIONAL REGULATOR, MARR FAMILY"/>
    <property type="match status" value="1"/>
</dbReference>
<protein>
    <submittedName>
        <fullName evidence="2">MarR family transcriptional regulator</fullName>
    </submittedName>
</protein>
<organism evidence="2 3">
    <name type="scientific">Mangrovicoccus algicola</name>
    <dbReference type="NCBI Taxonomy" id="2771008"/>
    <lineage>
        <taxon>Bacteria</taxon>
        <taxon>Pseudomonadati</taxon>
        <taxon>Pseudomonadota</taxon>
        <taxon>Alphaproteobacteria</taxon>
        <taxon>Rhodobacterales</taxon>
        <taxon>Paracoccaceae</taxon>
        <taxon>Mangrovicoccus</taxon>
    </lineage>
</organism>
<comment type="caution">
    <text evidence="2">The sequence shown here is derived from an EMBL/GenBank/DDBJ whole genome shotgun (WGS) entry which is preliminary data.</text>
</comment>
<accession>A0A8J6YYT0</accession>
<evidence type="ECO:0000259" key="1">
    <source>
        <dbReference type="PROSITE" id="PS50995"/>
    </source>
</evidence>
<name>A0A8J6YYT0_9RHOB</name>
<sequence>MSNLAPSPLVIQLFGELLLLDQFLRNRIAKALPEEVELSQFLVLLHLATSGEELGPARLATSFNVTRGAMSNTLGRLERAGQITMRGDTVDARRKFVSISEAGQRTLDEVVGAINPRLRETLSRHPRTEIGQCLTLLSELRDSLETSRLSPL</sequence>
<dbReference type="InterPro" id="IPR036388">
    <property type="entry name" value="WH-like_DNA-bd_sf"/>
</dbReference>
<dbReference type="EMBL" id="JACVXA010000020">
    <property type="protein sequence ID" value="MBE3638258.1"/>
    <property type="molecule type" value="Genomic_DNA"/>
</dbReference>
<dbReference type="PROSITE" id="PS50995">
    <property type="entry name" value="HTH_MARR_2"/>
    <property type="match status" value="1"/>
</dbReference>
<dbReference type="GO" id="GO:0003700">
    <property type="term" value="F:DNA-binding transcription factor activity"/>
    <property type="evidence" value="ECO:0007669"/>
    <property type="project" value="InterPro"/>
</dbReference>
<dbReference type="InterPro" id="IPR000835">
    <property type="entry name" value="HTH_MarR-typ"/>
</dbReference>
<proteinExistence type="predicted"/>
<dbReference type="Gene3D" id="1.10.10.10">
    <property type="entry name" value="Winged helix-like DNA-binding domain superfamily/Winged helix DNA-binding domain"/>
    <property type="match status" value="1"/>
</dbReference>
<dbReference type="RefSeq" id="WP_193181705.1">
    <property type="nucleotide sequence ID" value="NZ_JACVXA010000020.1"/>
</dbReference>
<evidence type="ECO:0000313" key="3">
    <source>
        <dbReference type="Proteomes" id="UP000609121"/>
    </source>
</evidence>
<dbReference type="Pfam" id="PF12802">
    <property type="entry name" value="MarR_2"/>
    <property type="match status" value="1"/>
</dbReference>
<evidence type="ECO:0000313" key="2">
    <source>
        <dbReference type="EMBL" id="MBE3638258.1"/>
    </source>
</evidence>
<dbReference type="AlphaFoldDB" id="A0A8J6YYT0"/>
<dbReference type="InterPro" id="IPR039422">
    <property type="entry name" value="MarR/SlyA-like"/>
</dbReference>
<gene>
    <name evidence="2" type="ORF">ICN82_08615</name>
</gene>
<dbReference type="SMART" id="SM00347">
    <property type="entry name" value="HTH_MARR"/>
    <property type="match status" value="1"/>
</dbReference>
<dbReference type="PANTHER" id="PTHR33164:SF43">
    <property type="entry name" value="HTH-TYPE TRANSCRIPTIONAL REPRESSOR YETL"/>
    <property type="match status" value="1"/>
</dbReference>
<dbReference type="InterPro" id="IPR036390">
    <property type="entry name" value="WH_DNA-bd_sf"/>
</dbReference>
<dbReference type="GO" id="GO:0006950">
    <property type="term" value="P:response to stress"/>
    <property type="evidence" value="ECO:0007669"/>
    <property type="project" value="TreeGrafter"/>
</dbReference>
<reference evidence="2" key="1">
    <citation type="submission" date="2020-09" db="EMBL/GenBank/DDBJ databases">
        <title>A novel bacterium of genus Mangrovicoccus, isolated from South China Sea.</title>
        <authorList>
            <person name="Huang H."/>
            <person name="Mo K."/>
            <person name="Hu Y."/>
        </authorList>
    </citation>
    <scope>NUCLEOTIDE SEQUENCE</scope>
    <source>
        <strain evidence="2">HB182678</strain>
    </source>
</reference>
<feature type="domain" description="HTH marR-type" evidence="1">
    <location>
        <begin position="10"/>
        <end position="142"/>
    </location>
</feature>
<dbReference type="Proteomes" id="UP000609121">
    <property type="component" value="Unassembled WGS sequence"/>
</dbReference>
<keyword evidence="3" id="KW-1185">Reference proteome</keyword>